<name>A0ABT5FEI0_9GAMM</name>
<proteinExistence type="predicted"/>
<evidence type="ECO:0000313" key="1">
    <source>
        <dbReference type="EMBL" id="MDC2889367.1"/>
    </source>
</evidence>
<organism evidence="1 2">
    <name type="scientific">Psychrosphaera algicola</name>
    <dbReference type="NCBI Taxonomy" id="3023714"/>
    <lineage>
        <taxon>Bacteria</taxon>
        <taxon>Pseudomonadati</taxon>
        <taxon>Pseudomonadota</taxon>
        <taxon>Gammaproteobacteria</taxon>
        <taxon>Alteromonadales</taxon>
        <taxon>Pseudoalteromonadaceae</taxon>
        <taxon>Psychrosphaera</taxon>
    </lineage>
</organism>
<comment type="caution">
    <text evidence="1">The sequence shown here is derived from an EMBL/GenBank/DDBJ whole genome shotgun (WGS) entry which is preliminary data.</text>
</comment>
<protein>
    <submittedName>
        <fullName evidence="1">Uncharacterized protein</fullName>
    </submittedName>
</protein>
<keyword evidence="2" id="KW-1185">Reference proteome</keyword>
<accession>A0ABT5FEI0</accession>
<sequence length="65" mass="7097">MQNTNVELTSSVALAAELKQKLEMFSKPLTDTESITMPSQTQSTAAFRKVGPLPNETMLVEEVAL</sequence>
<dbReference type="Proteomes" id="UP001528411">
    <property type="component" value="Unassembled WGS sequence"/>
</dbReference>
<evidence type="ECO:0000313" key="2">
    <source>
        <dbReference type="Proteomes" id="UP001528411"/>
    </source>
</evidence>
<dbReference type="EMBL" id="JAQOMS010000002">
    <property type="protein sequence ID" value="MDC2889367.1"/>
    <property type="molecule type" value="Genomic_DNA"/>
</dbReference>
<dbReference type="RefSeq" id="WP_272180821.1">
    <property type="nucleotide sequence ID" value="NZ_JAQOMS010000002.1"/>
</dbReference>
<reference evidence="1 2" key="1">
    <citation type="submission" date="2023-01" db="EMBL/GenBank/DDBJ databases">
        <title>Psychrosphaera sp. nov., isolated from marine algae.</title>
        <authorList>
            <person name="Bayburt H."/>
            <person name="Choi B.J."/>
            <person name="Kim J.M."/>
            <person name="Choi D.G."/>
            <person name="Jeon C.O."/>
        </authorList>
    </citation>
    <scope>NUCLEOTIDE SEQUENCE [LARGE SCALE GENOMIC DNA]</scope>
    <source>
        <strain evidence="1 2">G1-22</strain>
    </source>
</reference>
<gene>
    <name evidence="1" type="ORF">PN838_11980</name>
</gene>